<proteinExistence type="predicted"/>
<organism evidence="2 3">
    <name type="scientific">Gadus morhua</name>
    <name type="common">Atlantic cod</name>
    <dbReference type="NCBI Taxonomy" id="8049"/>
    <lineage>
        <taxon>Eukaryota</taxon>
        <taxon>Metazoa</taxon>
        <taxon>Chordata</taxon>
        <taxon>Craniata</taxon>
        <taxon>Vertebrata</taxon>
        <taxon>Euteleostomi</taxon>
        <taxon>Actinopterygii</taxon>
        <taxon>Neopterygii</taxon>
        <taxon>Teleostei</taxon>
        <taxon>Neoteleostei</taxon>
        <taxon>Acanthomorphata</taxon>
        <taxon>Zeiogadaria</taxon>
        <taxon>Gadariae</taxon>
        <taxon>Gadiformes</taxon>
        <taxon>Gadoidei</taxon>
        <taxon>Gadidae</taxon>
        <taxon>Gadus</taxon>
    </lineage>
</organism>
<dbReference type="SMART" id="SM00320">
    <property type="entry name" value="WD40"/>
    <property type="match status" value="6"/>
</dbReference>
<dbReference type="PANTHER" id="PTHR44324:SF3">
    <property type="entry name" value="WD REPEAT-CONTAINING PROTEIN 49-LIKE"/>
    <property type="match status" value="1"/>
</dbReference>
<dbReference type="AlphaFoldDB" id="A0A8C5AGN3"/>
<keyword evidence="3" id="KW-1185">Reference proteome</keyword>
<dbReference type="Gene3D" id="2.130.10.10">
    <property type="entry name" value="YVTN repeat-like/Quinoprotein amine dehydrogenase"/>
    <property type="match status" value="3"/>
</dbReference>
<dbReference type="PANTHER" id="PTHR44324">
    <property type="entry name" value="WD40 REPEAT DOMAIN 95"/>
    <property type="match status" value="1"/>
</dbReference>
<reference evidence="2" key="2">
    <citation type="submission" date="2025-09" db="UniProtKB">
        <authorList>
            <consortium name="Ensembl"/>
        </authorList>
    </citation>
    <scope>IDENTIFICATION</scope>
</reference>
<reference evidence="2" key="1">
    <citation type="submission" date="2025-08" db="UniProtKB">
        <authorList>
            <consortium name="Ensembl"/>
        </authorList>
    </citation>
    <scope>IDENTIFICATION</scope>
</reference>
<dbReference type="InterPro" id="IPR001680">
    <property type="entry name" value="WD40_rpt"/>
</dbReference>
<keyword evidence="1" id="KW-0677">Repeat</keyword>
<evidence type="ECO:0000313" key="3">
    <source>
        <dbReference type="Proteomes" id="UP000694546"/>
    </source>
</evidence>
<dbReference type="InterPro" id="IPR015943">
    <property type="entry name" value="WD40/YVTN_repeat-like_dom_sf"/>
</dbReference>
<dbReference type="GeneTree" id="ENSGT00940000166249"/>
<dbReference type="Ensembl" id="ENSGMOT00000057809.1">
    <property type="protein sequence ID" value="ENSGMOP00000031332.1"/>
    <property type="gene ID" value="ENSGMOG00000013169.2"/>
</dbReference>
<dbReference type="Pfam" id="PF00400">
    <property type="entry name" value="WD40"/>
    <property type="match status" value="3"/>
</dbReference>
<evidence type="ECO:0000256" key="1">
    <source>
        <dbReference type="ARBA" id="ARBA00022737"/>
    </source>
</evidence>
<evidence type="ECO:0000313" key="2">
    <source>
        <dbReference type="Ensembl" id="ENSGMOP00000031332.1"/>
    </source>
</evidence>
<dbReference type="Proteomes" id="UP000694546">
    <property type="component" value="Chromosome 18"/>
</dbReference>
<accession>A0A8C5AGN3</accession>
<dbReference type="SUPFAM" id="SSF50978">
    <property type="entry name" value="WD40 repeat-like"/>
    <property type="match status" value="1"/>
</dbReference>
<protein>
    <submittedName>
        <fullName evidence="2">Uncharacterized protein</fullName>
    </submittedName>
</protein>
<name>A0A8C5AGN3_GADMO</name>
<sequence>MNALCETPKLLLLTRIHRHAGLRLLVTGGFDTAVRLWNEVVTARPVAVLRGHSSTVLDVVLYQPRGQVFSYSRDAVSPIEYTFSCTTLWDNRSYIFPFLLVEAALPAKGPPRLLVACKDYLALLRLAGGRGDDAAAAGREGAGREVRHGRRAAPITAALYNPGLGQVATGRRDSSLAVWEAATGRACFTIHGAHGREALTCMAVDSSGRRLITGARNGTVKVRHGDSWTRSCVCLCDVYVKADMAWKSEGVHKSDILAVCPCPALGVIATASYDGEVVVWRVETQGPALCLSYVCVLWFRVAPPVDHLLFLQRRAADRQWRNRAVLVSSQGGSLYFWSLSGHTQPHGECVCVCVCVLGERPPPLLHRWRAHQGALVCTEVLELPQGLFILTASTDGSARLWTSTGTPVGCFGQGVQWDVAHPAYYDPRRQRCQAGMFLSKSGN</sequence>
<dbReference type="InterPro" id="IPR051242">
    <property type="entry name" value="WD-EF-hand_domain"/>
</dbReference>
<dbReference type="InterPro" id="IPR036322">
    <property type="entry name" value="WD40_repeat_dom_sf"/>
</dbReference>